<sequence>MSDTSDIMNNIMRFHRRHAHLLQTRQGPFRPDDPLELSMVYFLLSQSIFQSDYQPPCLITASPHSSVRVAAAPSALAPSKRSSSVAGSDVVTGMLLRRHDEARRC</sequence>
<organism evidence="1">
    <name type="scientific">Oryza brachyantha</name>
    <name type="common">malo sina</name>
    <dbReference type="NCBI Taxonomy" id="4533"/>
    <lineage>
        <taxon>Eukaryota</taxon>
        <taxon>Viridiplantae</taxon>
        <taxon>Streptophyta</taxon>
        <taxon>Embryophyta</taxon>
        <taxon>Tracheophyta</taxon>
        <taxon>Spermatophyta</taxon>
        <taxon>Magnoliopsida</taxon>
        <taxon>Liliopsida</taxon>
        <taxon>Poales</taxon>
        <taxon>Poaceae</taxon>
        <taxon>BOP clade</taxon>
        <taxon>Oryzoideae</taxon>
        <taxon>Oryzeae</taxon>
        <taxon>Oryzinae</taxon>
        <taxon>Oryza</taxon>
    </lineage>
</organism>
<dbReference type="Proteomes" id="UP000006038">
    <property type="component" value="Chromosome 6"/>
</dbReference>
<dbReference type="EnsemblPlants" id="OB06G16460.1">
    <property type="protein sequence ID" value="OB06G16460.1"/>
    <property type="gene ID" value="OB06G16460"/>
</dbReference>
<keyword evidence="2" id="KW-1185">Reference proteome</keyword>
<dbReference type="HOGENOM" id="CLU_2240754_0_0_1"/>
<dbReference type="Gramene" id="OB06G16460.1">
    <property type="protein sequence ID" value="OB06G16460.1"/>
    <property type="gene ID" value="OB06G16460"/>
</dbReference>
<accession>J3MCA2</accession>
<reference evidence="1" key="1">
    <citation type="journal article" date="2013" name="Nat. Commun.">
        <title>Whole-genome sequencing of Oryza brachyantha reveals mechanisms underlying Oryza genome evolution.</title>
        <authorList>
            <person name="Chen J."/>
            <person name="Huang Q."/>
            <person name="Gao D."/>
            <person name="Wang J."/>
            <person name="Lang Y."/>
            <person name="Liu T."/>
            <person name="Li B."/>
            <person name="Bai Z."/>
            <person name="Luis Goicoechea J."/>
            <person name="Liang C."/>
            <person name="Chen C."/>
            <person name="Zhang W."/>
            <person name="Sun S."/>
            <person name="Liao Y."/>
            <person name="Zhang X."/>
            <person name="Yang L."/>
            <person name="Song C."/>
            <person name="Wang M."/>
            <person name="Shi J."/>
            <person name="Liu G."/>
            <person name="Liu J."/>
            <person name="Zhou H."/>
            <person name="Zhou W."/>
            <person name="Yu Q."/>
            <person name="An N."/>
            <person name="Chen Y."/>
            <person name="Cai Q."/>
            <person name="Wang B."/>
            <person name="Liu B."/>
            <person name="Min J."/>
            <person name="Huang Y."/>
            <person name="Wu H."/>
            <person name="Li Z."/>
            <person name="Zhang Y."/>
            <person name="Yin Y."/>
            <person name="Song W."/>
            <person name="Jiang J."/>
            <person name="Jackson S.A."/>
            <person name="Wing R.A."/>
            <person name="Wang J."/>
            <person name="Chen M."/>
        </authorList>
    </citation>
    <scope>NUCLEOTIDE SEQUENCE [LARGE SCALE GENOMIC DNA]</scope>
    <source>
        <strain evidence="1">cv. IRGC 101232</strain>
    </source>
</reference>
<protein>
    <submittedName>
        <fullName evidence="1">Uncharacterized protein</fullName>
    </submittedName>
</protein>
<reference evidence="1" key="2">
    <citation type="submission" date="2013-04" db="UniProtKB">
        <authorList>
            <consortium name="EnsemblPlants"/>
        </authorList>
    </citation>
    <scope>IDENTIFICATION</scope>
</reference>
<evidence type="ECO:0000313" key="2">
    <source>
        <dbReference type="Proteomes" id="UP000006038"/>
    </source>
</evidence>
<dbReference type="AlphaFoldDB" id="J3MCA2"/>
<name>J3MCA2_ORYBR</name>
<proteinExistence type="predicted"/>
<evidence type="ECO:0000313" key="1">
    <source>
        <dbReference type="EnsemblPlants" id="OB06G16460.1"/>
    </source>
</evidence>